<reference evidence="1" key="1">
    <citation type="submission" date="2019-11" db="EMBL/GenBank/DDBJ databases">
        <authorList>
            <person name="Feng L."/>
        </authorList>
    </citation>
    <scope>NUCLEOTIDE SEQUENCE</scope>
    <source>
        <strain evidence="1">ElimosumLFYP34</strain>
    </source>
</reference>
<proteinExistence type="predicted"/>
<sequence>MKLAKEYQGHYMDIIYSDERIQGIINETGEVVVGLTVGEVIEKFKSQVKAQEQRFAEF</sequence>
<protein>
    <submittedName>
        <fullName evidence="1">Uncharacterized protein</fullName>
    </submittedName>
</protein>
<evidence type="ECO:0000313" key="1">
    <source>
        <dbReference type="EMBL" id="VYT89400.1"/>
    </source>
</evidence>
<name>A0A6N3AIT3_EUBLI</name>
<dbReference type="EMBL" id="CACRTR010000004">
    <property type="protein sequence ID" value="VYT89400.1"/>
    <property type="molecule type" value="Genomic_DNA"/>
</dbReference>
<dbReference type="AlphaFoldDB" id="A0A6N3AIT3"/>
<accession>A0A6N3AIT3</accession>
<organism evidence="1">
    <name type="scientific">Eubacterium limosum</name>
    <dbReference type="NCBI Taxonomy" id="1736"/>
    <lineage>
        <taxon>Bacteria</taxon>
        <taxon>Bacillati</taxon>
        <taxon>Bacillota</taxon>
        <taxon>Clostridia</taxon>
        <taxon>Eubacteriales</taxon>
        <taxon>Eubacteriaceae</taxon>
        <taxon>Eubacterium</taxon>
    </lineage>
</organism>
<gene>
    <name evidence="1" type="ORF">ELLFYP34_02180</name>
</gene>